<dbReference type="GO" id="GO:0005634">
    <property type="term" value="C:nucleus"/>
    <property type="evidence" value="ECO:0007669"/>
    <property type="project" value="TreeGrafter"/>
</dbReference>
<sequence>MFWRFGFNNPSAIDGLLDQPDTTLEQILTDQDIIQEAKSQNPKLIEFLTKKDNLSELIDLFYTLDSEKQRLPLIACEILACEIPRLVDAIVLDHQCLLSKFWDFLRKPFSVDASYSFQAAYFSKIITIFLTKRTTDMLGFIKSTPENLKLILANLQSSAIMDLLLTLIRLEELPEAKGIVQWLSDNGLLINLLYRLDPNQDTDEHSTAQQCICEIVRMSQTSLIESPSLGVNDIIITLTSRDTMQTMVDFMLDTSAPNSVSSLINCVTIIIDIIRHNNSDLDQETSFAVVLGYQNQIAQQSGVSLINMLSVLTENIEKFVDLLLKPNRVDTPRATTPLGFERLKICELFAELLHCSNMSSLNVIQGDADEEENSPTYGDSLKLAFVKHKVMPVSIDLFFEFPLNNFLHYVVYDSLHQIFNGQMNRESNRQLALSIFNEGRLTDKIVKAQEQNDIECAKPKGTRLGYMGHLTFISDEIIKLFEGYPESIISALDSSIDLDKWHQYCMKQLLETKERDSLPLGDIRANNMLAIADHDDNDIIDDIDEEELDAEEAISHRFGQFDAIDDDDDDEEEDVEDQWVINDGTWLMDSSDNIDKAGNQNTITVMEYHAEDDSSSSTEEKEDDYSSSDDEDTQVHVARRKTQWSGGEYDPFSTAGQNDNEKAAPADEDNEDKNNPFGDFASSSSNDCVNDSNSNQTASQWQDGFASNFADMDLSTVKISQDKNAAKESTVNA</sequence>
<dbReference type="GO" id="GO:0019903">
    <property type="term" value="F:protein phosphatase binding"/>
    <property type="evidence" value="ECO:0007669"/>
    <property type="project" value="InterPro"/>
</dbReference>
<gene>
    <name evidence="4" type="ORF">MUCCIDRAFT_92779</name>
</gene>
<dbReference type="GO" id="GO:0005829">
    <property type="term" value="C:cytosol"/>
    <property type="evidence" value="ECO:0007669"/>
    <property type="project" value="TreeGrafter"/>
</dbReference>
<protein>
    <recommendedName>
        <fullName evidence="6">SAPS-domain-containing protein</fullName>
    </recommendedName>
</protein>
<reference evidence="4 5" key="1">
    <citation type="submission" date="2015-06" db="EMBL/GenBank/DDBJ databases">
        <title>Expansion of signal transduction pathways in fungi by whole-genome duplication.</title>
        <authorList>
            <consortium name="DOE Joint Genome Institute"/>
            <person name="Corrochano L.M."/>
            <person name="Kuo A."/>
            <person name="Marcet-Houben M."/>
            <person name="Polaino S."/>
            <person name="Salamov A."/>
            <person name="Villalobos J.M."/>
            <person name="Alvarez M.I."/>
            <person name="Avalos J."/>
            <person name="Benito E.P."/>
            <person name="Benoit I."/>
            <person name="Burger G."/>
            <person name="Camino L.P."/>
            <person name="Canovas D."/>
            <person name="Cerda-Olmedo E."/>
            <person name="Cheng J.-F."/>
            <person name="Dominguez A."/>
            <person name="Elias M."/>
            <person name="Eslava A.P."/>
            <person name="Glaser F."/>
            <person name="Grimwood J."/>
            <person name="Gutierrez G."/>
            <person name="Heitman J."/>
            <person name="Henrissat B."/>
            <person name="Iturriaga E.A."/>
            <person name="Lang B.F."/>
            <person name="Lavin J.L."/>
            <person name="Lee S."/>
            <person name="Li W."/>
            <person name="Lindquist E."/>
            <person name="Lopez-Garcia S."/>
            <person name="Luque E.M."/>
            <person name="Marcos A.T."/>
            <person name="Martin J."/>
            <person name="Mccluskey K."/>
            <person name="Medina H.R."/>
            <person name="Miralles-Duran A."/>
            <person name="Miyazaki A."/>
            <person name="Munoz-Torres E."/>
            <person name="Oguiza J.A."/>
            <person name="Ohm R."/>
            <person name="Olmedo M."/>
            <person name="Orejas M."/>
            <person name="Ortiz-Castellanos L."/>
            <person name="Pisabarro A.G."/>
            <person name="Rodriguez-Romero J."/>
            <person name="Ruiz-Herrera J."/>
            <person name="Ruiz-Vazquez R."/>
            <person name="Sanz C."/>
            <person name="Schackwitz W."/>
            <person name="Schmutz J."/>
            <person name="Shahriari M."/>
            <person name="Shelest E."/>
            <person name="Silva-Franco F."/>
            <person name="Soanes D."/>
            <person name="Syed K."/>
            <person name="Tagua V.G."/>
            <person name="Talbot N.J."/>
            <person name="Thon M."/>
            <person name="De Vries R.P."/>
            <person name="Wiebenga A."/>
            <person name="Yadav J.S."/>
            <person name="Braun E.L."/>
            <person name="Baker S."/>
            <person name="Garre V."/>
            <person name="Horwitz B."/>
            <person name="Torres-Martinez S."/>
            <person name="Idnurm A."/>
            <person name="Herrera-Estrella A."/>
            <person name="Gabaldon T."/>
            <person name="Grigoriev I.V."/>
        </authorList>
    </citation>
    <scope>NUCLEOTIDE SEQUENCE [LARGE SCALE GENOMIC DNA]</scope>
    <source>
        <strain evidence="4 5">CBS 277.49</strain>
    </source>
</reference>
<dbReference type="PANTHER" id="PTHR12634">
    <property type="entry name" value="SIT4 YEAST -ASSOCIATING PROTEIN-RELATED"/>
    <property type="match status" value="1"/>
</dbReference>
<comment type="similarity">
    <text evidence="1">Belongs to the SAPS family.</text>
</comment>
<comment type="caution">
    <text evidence="4">The sequence shown here is derived from an EMBL/GenBank/DDBJ whole genome shotgun (WGS) entry which is preliminary data.</text>
</comment>
<dbReference type="GO" id="GO:0019888">
    <property type="term" value="F:protein phosphatase regulator activity"/>
    <property type="evidence" value="ECO:0007669"/>
    <property type="project" value="TreeGrafter"/>
</dbReference>
<dbReference type="OrthoDB" id="295029at2759"/>
<organism evidence="4 5">
    <name type="scientific">Mucor lusitanicus CBS 277.49</name>
    <dbReference type="NCBI Taxonomy" id="747725"/>
    <lineage>
        <taxon>Eukaryota</taxon>
        <taxon>Fungi</taxon>
        <taxon>Fungi incertae sedis</taxon>
        <taxon>Mucoromycota</taxon>
        <taxon>Mucoromycotina</taxon>
        <taxon>Mucoromycetes</taxon>
        <taxon>Mucorales</taxon>
        <taxon>Mucorineae</taxon>
        <taxon>Mucoraceae</taxon>
        <taxon>Mucor</taxon>
    </lineage>
</organism>
<dbReference type="InterPro" id="IPR007587">
    <property type="entry name" value="SAPS"/>
</dbReference>
<accession>A0A168I592</accession>
<evidence type="ECO:0000256" key="1">
    <source>
        <dbReference type="ARBA" id="ARBA00006180"/>
    </source>
</evidence>
<dbReference type="STRING" id="747725.A0A168I592"/>
<name>A0A168I592_MUCCL</name>
<feature type="region of interest" description="Disordered" evidence="3">
    <location>
        <begin position="608"/>
        <end position="701"/>
    </location>
</feature>
<evidence type="ECO:0000313" key="5">
    <source>
        <dbReference type="Proteomes" id="UP000077051"/>
    </source>
</evidence>
<dbReference type="Pfam" id="PF04499">
    <property type="entry name" value="SAPS"/>
    <property type="match status" value="1"/>
</dbReference>
<dbReference type="VEuPathDB" id="FungiDB:MUCCIDRAFT_92779"/>
<evidence type="ECO:0000313" key="4">
    <source>
        <dbReference type="EMBL" id="OAC99567.1"/>
    </source>
</evidence>
<dbReference type="Proteomes" id="UP000077051">
    <property type="component" value="Unassembled WGS sequence"/>
</dbReference>
<dbReference type="EMBL" id="AMYB01000008">
    <property type="protein sequence ID" value="OAC99567.1"/>
    <property type="molecule type" value="Genomic_DNA"/>
</dbReference>
<keyword evidence="5" id="KW-1185">Reference proteome</keyword>
<evidence type="ECO:0000256" key="3">
    <source>
        <dbReference type="SAM" id="MobiDB-lite"/>
    </source>
</evidence>
<dbReference type="PANTHER" id="PTHR12634:SF8">
    <property type="entry name" value="FIERY MOUNTAIN, ISOFORM D"/>
    <property type="match status" value="1"/>
</dbReference>
<feature type="compositionally biased region" description="Low complexity" evidence="3">
    <location>
        <begin position="682"/>
        <end position="695"/>
    </location>
</feature>
<evidence type="ECO:0008006" key="6">
    <source>
        <dbReference type="Google" id="ProtNLM"/>
    </source>
</evidence>
<proteinExistence type="inferred from homology"/>
<feature type="compositionally biased region" description="Acidic residues" evidence="3">
    <location>
        <begin position="620"/>
        <end position="632"/>
    </location>
</feature>
<evidence type="ECO:0000256" key="2">
    <source>
        <dbReference type="ARBA" id="ARBA00023306"/>
    </source>
</evidence>
<dbReference type="AlphaFoldDB" id="A0A168I592"/>
<keyword evidence="2" id="KW-0131">Cell cycle</keyword>